<sequence length="791" mass="90418">MLNFPSMNEEMEKCVLQNIPWANLPPSVKQGVGNSLKEYKKCISVYSIRNQVRYKTNLVRTVVKNEQNYYEDLMTYSRENLMLYPYHLSDVIVKGLRITPFQFYISTIIHVMESDKSYDSIPNFTAVDCLRILGIGRNEYIELMNQCRTKNKLFRRKNEIRPMLPSQPIDINADPWWTVDVGCLFEDDIKTINEDEKKFIDHIIDNGQQLAGSLDYNILHSLYKKGLIYYDVPIYDDDHIIVSTLGGFVMNRVLGDNFENLLYKIFVSIDEHTSVSELATVLEIDLESVKNAVSLFCRLKIAQKKSLKTFSTHLTWSGSKNIPKLEIVNVENVSDLPSSIILPTEIPDVLESSPDKSNAEKRMAFLFDSTLTAFLMMGNLSPSLKDHAVTLFEAGKLTDEALNVFLDELDKVADGYSAGSCVFGSETPSAGESEGEARRYFEHALTLRSTVKALRSENCSGKLDLIRWESLKSLTADTCVRFLKKNYNLLMSMAPLNKETPLLSSPKLPHIGPPIPEVNSVWFKLYLYHKTHYGPPSLLLIRGVRLWNVPKIFRHCSKVMITTWGHDPHFIPIENLLTIINDTLKESPVLIQACNPNTCVLPFPKMNHLQNEHSFLYEENFLKSLSNVLNIKNTCGYITCVTTPTKYEKKLISEQPNDTSPVFQKNGVSLLKEELEKLNDASCIKKTLLLEPVYDTSEWTLLDCCFGVPLFNSDVNQNICKYIVDNQMWNEENVMKLVESNELLSKDLLDFIESYKDSDKDFEDLLPFDKSSIAWPVDCLIFESGKLTVWK</sequence>
<dbReference type="PANTHER" id="PTHR28441">
    <property type="entry name" value="PROTEIN FAM91A1"/>
    <property type="match status" value="1"/>
</dbReference>
<dbReference type="InterPro" id="IPR028097">
    <property type="entry name" value="FAM91_C_dom"/>
</dbReference>
<dbReference type="OrthoDB" id="275996at2759"/>
<dbReference type="Pfam" id="PF14647">
    <property type="entry name" value="FAM91_N"/>
    <property type="match status" value="1"/>
</dbReference>
<feature type="domain" description="FAM91 C-terminal" evidence="3">
    <location>
        <begin position="360"/>
        <end position="788"/>
    </location>
</feature>
<dbReference type="RefSeq" id="XP_016659075.1">
    <property type="nucleotide sequence ID" value="XM_016803586.1"/>
</dbReference>
<feature type="domain" description="FAM91 N-terminal" evidence="2">
    <location>
        <begin position="15"/>
        <end position="316"/>
    </location>
</feature>
<dbReference type="EnsemblMetazoa" id="XM_029490911.1">
    <property type="protein sequence ID" value="XP_029346771.1"/>
    <property type="gene ID" value="LOC100166163"/>
</dbReference>
<evidence type="ECO:0000256" key="1">
    <source>
        <dbReference type="ARBA" id="ARBA00010319"/>
    </source>
</evidence>
<dbReference type="InterPro" id="IPR019824">
    <property type="entry name" value="Leghaemoglobin_Fe_BS"/>
</dbReference>
<dbReference type="RefSeq" id="XP_008181988.1">
    <property type="nucleotide sequence ID" value="XM_008183766.1"/>
</dbReference>
<accession>A0A8R2D3I5</accession>
<evidence type="ECO:0008006" key="6">
    <source>
        <dbReference type="Google" id="ProtNLM"/>
    </source>
</evidence>
<organism evidence="4 5">
    <name type="scientific">Acyrthosiphon pisum</name>
    <name type="common">Pea aphid</name>
    <dbReference type="NCBI Taxonomy" id="7029"/>
    <lineage>
        <taxon>Eukaryota</taxon>
        <taxon>Metazoa</taxon>
        <taxon>Ecdysozoa</taxon>
        <taxon>Arthropoda</taxon>
        <taxon>Hexapoda</taxon>
        <taxon>Insecta</taxon>
        <taxon>Pterygota</taxon>
        <taxon>Neoptera</taxon>
        <taxon>Paraneoptera</taxon>
        <taxon>Hemiptera</taxon>
        <taxon>Sternorrhyncha</taxon>
        <taxon>Aphidomorpha</taxon>
        <taxon>Aphidoidea</taxon>
        <taxon>Aphididae</taxon>
        <taxon>Macrosiphini</taxon>
        <taxon>Acyrthosiphon</taxon>
    </lineage>
</organism>
<comment type="similarity">
    <text evidence="1">Belongs to the FAM91 family.</text>
</comment>
<dbReference type="EnsemblMetazoa" id="XM_016803586.2">
    <property type="protein sequence ID" value="XP_016659075.1"/>
    <property type="gene ID" value="LOC100166163"/>
</dbReference>
<dbReference type="KEGG" id="api:100166163"/>
<dbReference type="Proteomes" id="UP000007819">
    <property type="component" value="Chromosome A2"/>
</dbReference>
<dbReference type="InterPro" id="IPR028091">
    <property type="entry name" value="FAM91_N_dom"/>
</dbReference>
<evidence type="ECO:0000259" key="2">
    <source>
        <dbReference type="Pfam" id="PF14647"/>
    </source>
</evidence>
<dbReference type="GO" id="GO:0020037">
    <property type="term" value="F:heme binding"/>
    <property type="evidence" value="ECO:0007669"/>
    <property type="project" value="InterPro"/>
</dbReference>
<dbReference type="GO" id="GO:0019825">
    <property type="term" value="F:oxygen binding"/>
    <property type="evidence" value="ECO:0007669"/>
    <property type="project" value="InterPro"/>
</dbReference>
<reference evidence="5" key="1">
    <citation type="submission" date="2010-06" db="EMBL/GenBank/DDBJ databases">
        <authorList>
            <person name="Jiang H."/>
            <person name="Abraham K."/>
            <person name="Ali S."/>
            <person name="Alsbrooks S.L."/>
            <person name="Anim B.N."/>
            <person name="Anosike U.S."/>
            <person name="Attaway T."/>
            <person name="Bandaranaike D.P."/>
            <person name="Battles P.K."/>
            <person name="Bell S.N."/>
            <person name="Bell A.V."/>
            <person name="Beltran B."/>
            <person name="Bickham C."/>
            <person name="Bustamante Y."/>
            <person name="Caleb T."/>
            <person name="Canada A."/>
            <person name="Cardenas V."/>
            <person name="Carter K."/>
            <person name="Chacko J."/>
            <person name="Chandrabose M.N."/>
            <person name="Chavez D."/>
            <person name="Chavez A."/>
            <person name="Chen L."/>
            <person name="Chu H.-S."/>
            <person name="Claassen K.J."/>
            <person name="Cockrell R."/>
            <person name="Collins M."/>
            <person name="Cooper J.A."/>
            <person name="Cree A."/>
            <person name="Curry S.M."/>
            <person name="Da Y."/>
            <person name="Dao M.D."/>
            <person name="Das B."/>
            <person name="Davila M.-L."/>
            <person name="Davy-Carroll L."/>
            <person name="Denson S."/>
            <person name="Dinh H."/>
            <person name="Ebong V.E."/>
            <person name="Edwards J.R."/>
            <person name="Egan A."/>
            <person name="El-Daye J."/>
            <person name="Escobedo L."/>
            <person name="Fernandez S."/>
            <person name="Fernando P.R."/>
            <person name="Flagg N."/>
            <person name="Forbes L.D."/>
            <person name="Fowler R.G."/>
            <person name="Fu Q."/>
            <person name="Gabisi R.A."/>
            <person name="Ganer J."/>
            <person name="Garbino Pronczuk A."/>
            <person name="Garcia R.M."/>
            <person name="Garner T."/>
            <person name="Garrett T.E."/>
            <person name="Gonzalez D.A."/>
            <person name="Hamid H."/>
            <person name="Hawkins E.S."/>
            <person name="Hirani K."/>
            <person name="Hogues M.E."/>
            <person name="Hollins B."/>
            <person name="Hsiao C.-H."/>
            <person name="Jabil R."/>
            <person name="James M.L."/>
            <person name="Jhangiani S.N."/>
            <person name="Johnson B."/>
            <person name="Johnson Q."/>
            <person name="Joshi V."/>
            <person name="Kalu J.B."/>
            <person name="Kam C."/>
            <person name="Kashfia A."/>
            <person name="Keebler J."/>
            <person name="Kisamo H."/>
            <person name="Kovar C.L."/>
            <person name="Lago L.A."/>
            <person name="Lai C.-Y."/>
            <person name="Laidlaw J."/>
            <person name="Lara F."/>
            <person name="Le T.-K."/>
            <person name="Lee S.L."/>
            <person name="Legall F.H."/>
            <person name="Lemon S.J."/>
            <person name="Lewis L.R."/>
            <person name="Li B."/>
            <person name="Liu Y."/>
            <person name="Liu Y.-S."/>
            <person name="Lopez J."/>
            <person name="Lozado R.J."/>
            <person name="Lu J."/>
            <person name="Madu R.C."/>
            <person name="Maheshwari M."/>
            <person name="Maheshwari R."/>
            <person name="Malloy K."/>
            <person name="Martinez E."/>
            <person name="Mathew T."/>
            <person name="Mercado I.C."/>
            <person name="Mercado C."/>
            <person name="Meyer B."/>
            <person name="Montgomery K."/>
            <person name="Morgan M.B."/>
            <person name="Munidasa M."/>
            <person name="Nazareth L.V."/>
            <person name="Nelson J."/>
            <person name="Ng B.M."/>
            <person name="Nguyen N.B."/>
            <person name="Nguyen P.Q."/>
            <person name="Nguyen T."/>
            <person name="Obregon M."/>
            <person name="Okwuonu G.O."/>
            <person name="Onwere C.G."/>
            <person name="Orozco G."/>
            <person name="Parra A."/>
            <person name="Patel S."/>
            <person name="Patil S."/>
            <person name="Perez A."/>
            <person name="Perez Y."/>
            <person name="Pham C."/>
            <person name="Primus E.L."/>
            <person name="Pu L.-L."/>
            <person name="Puazo M."/>
            <person name="Qin X."/>
            <person name="Quiroz J.B."/>
            <person name="Reese J."/>
            <person name="Richards S."/>
            <person name="Rives C.M."/>
            <person name="Robberts R."/>
            <person name="Ruiz S.J."/>
            <person name="Ruiz M.J."/>
            <person name="Santibanez J."/>
            <person name="Schneider B.W."/>
            <person name="Sisson I."/>
            <person name="Smith M."/>
            <person name="Sodergren E."/>
            <person name="Song X.-Z."/>
            <person name="Song B.B."/>
            <person name="Summersgill H."/>
            <person name="Thelus R."/>
            <person name="Thornton R.D."/>
            <person name="Trejos Z.Y."/>
            <person name="Usmani K."/>
            <person name="Vattathil S."/>
            <person name="Villasana D."/>
            <person name="Walker D.L."/>
            <person name="Wang S."/>
            <person name="Wang K."/>
            <person name="White C.S."/>
            <person name="Williams A.C."/>
            <person name="Williamson J."/>
            <person name="Wilson K."/>
            <person name="Woghiren I.O."/>
            <person name="Woodworth J.R."/>
            <person name="Worley K.C."/>
            <person name="Wright R.A."/>
            <person name="Wu W."/>
            <person name="Young L."/>
            <person name="Zhang L."/>
            <person name="Zhang J."/>
            <person name="Zhu Y."/>
            <person name="Muzny D.M."/>
            <person name="Weinstock G."/>
            <person name="Gibbs R.A."/>
        </authorList>
    </citation>
    <scope>NUCLEOTIDE SEQUENCE [LARGE SCALE GENOMIC DNA]</scope>
    <source>
        <strain evidence="5">LSR1</strain>
    </source>
</reference>
<dbReference type="InterPro" id="IPR039199">
    <property type="entry name" value="FAM91"/>
</dbReference>
<dbReference type="EnsemblMetazoa" id="XM_008183766.1">
    <property type="protein sequence ID" value="XP_008181988.1"/>
    <property type="gene ID" value="LOC100166163"/>
</dbReference>
<proteinExistence type="inferred from homology"/>
<dbReference type="Pfam" id="PF14648">
    <property type="entry name" value="FAM91_C"/>
    <property type="match status" value="1"/>
</dbReference>
<evidence type="ECO:0000313" key="5">
    <source>
        <dbReference type="Proteomes" id="UP000007819"/>
    </source>
</evidence>
<name>A0A8R2D3I5_ACYPI</name>
<reference evidence="4" key="2">
    <citation type="submission" date="2022-06" db="UniProtKB">
        <authorList>
            <consortium name="EnsemblMetazoa"/>
        </authorList>
    </citation>
    <scope>IDENTIFICATION</scope>
</reference>
<keyword evidence="5" id="KW-1185">Reference proteome</keyword>
<dbReference type="AlphaFoldDB" id="A0A8R2D3I5"/>
<dbReference type="GeneID" id="100166163"/>
<evidence type="ECO:0000259" key="3">
    <source>
        <dbReference type="Pfam" id="PF14648"/>
    </source>
</evidence>
<dbReference type="PANTHER" id="PTHR28441:SF2">
    <property type="entry name" value="PROTEIN FAM91A1"/>
    <property type="match status" value="1"/>
</dbReference>
<protein>
    <recommendedName>
        <fullName evidence="6">Protein FAM91A1</fullName>
    </recommendedName>
</protein>
<evidence type="ECO:0000313" key="4">
    <source>
        <dbReference type="EnsemblMetazoa" id="XP_016659075.1"/>
    </source>
</evidence>
<dbReference type="PROSITE" id="PS00208">
    <property type="entry name" value="PLANT_GLOBIN"/>
    <property type="match status" value="1"/>
</dbReference>